<dbReference type="InterPro" id="IPR009739">
    <property type="entry name" value="LprI-like_N"/>
</dbReference>
<sequence length="165" mass="17464">MLKAALAVFCLAAATVPAAAQDLVFSPQATDDCFAAGGLGDTCIGASAQACMVENQGGYSTVAMGFCFDSELQYWDEALNTAYGALRDRLATLDAENAQLGAPVPSSVEALREMQRAWITYRDRRCDYERSLWGGGTGGGPAQLACLMSQTAQQALYLEEQLGAE</sequence>
<gene>
    <name evidence="3" type="ORF">SAMN05444340_10399</name>
</gene>
<evidence type="ECO:0000313" key="3">
    <source>
        <dbReference type="EMBL" id="SDY07888.1"/>
    </source>
</evidence>
<dbReference type="Proteomes" id="UP000199286">
    <property type="component" value="Unassembled WGS sequence"/>
</dbReference>
<evidence type="ECO:0000259" key="2">
    <source>
        <dbReference type="Pfam" id="PF07007"/>
    </source>
</evidence>
<protein>
    <submittedName>
        <fullName evidence="3">Uncharacterized conserved protein YecT, DUF1311 family</fullName>
    </submittedName>
</protein>
<name>A0A1H3GZ23_9RHOB</name>
<proteinExistence type="predicted"/>
<keyword evidence="4" id="KW-1185">Reference proteome</keyword>
<evidence type="ECO:0000313" key="4">
    <source>
        <dbReference type="Proteomes" id="UP000199286"/>
    </source>
</evidence>
<organism evidence="3 4">
    <name type="scientific">Citreimonas salinaria</name>
    <dbReference type="NCBI Taxonomy" id="321339"/>
    <lineage>
        <taxon>Bacteria</taxon>
        <taxon>Pseudomonadati</taxon>
        <taxon>Pseudomonadota</taxon>
        <taxon>Alphaproteobacteria</taxon>
        <taxon>Rhodobacterales</taxon>
        <taxon>Roseobacteraceae</taxon>
        <taxon>Citreimonas</taxon>
    </lineage>
</organism>
<dbReference type="RefSeq" id="WP_089880040.1">
    <property type="nucleotide sequence ID" value="NZ_FNPF01000003.1"/>
</dbReference>
<dbReference type="Gene3D" id="1.20.1270.180">
    <property type="match status" value="1"/>
</dbReference>
<dbReference type="OrthoDB" id="7340239at2"/>
<keyword evidence="1" id="KW-0732">Signal</keyword>
<dbReference type="Pfam" id="PF07007">
    <property type="entry name" value="LprI"/>
    <property type="match status" value="1"/>
</dbReference>
<accession>A0A1H3GZ23</accession>
<reference evidence="3 4" key="1">
    <citation type="submission" date="2016-10" db="EMBL/GenBank/DDBJ databases">
        <authorList>
            <person name="de Groot N.N."/>
        </authorList>
    </citation>
    <scope>NUCLEOTIDE SEQUENCE [LARGE SCALE GENOMIC DNA]</scope>
    <source>
        <strain evidence="3 4">DSM 26880</strain>
    </source>
</reference>
<dbReference type="EMBL" id="FNPF01000003">
    <property type="protein sequence ID" value="SDY07888.1"/>
    <property type="molecule type" value="Genomic_DNA"/>
</dbReference>
<dbReference type="AlphaFoldDB" id="A0A1H3GZ23"/>
<feature type="chain" id="PRO_5011535857" evidence="1">
    <location>
        <begin position="21"/>
        <end position="165"/>
    </location>
</feature>
<dbReference type="STRING" id="321339.SAMN05444340_10399"/>
<feature type="signal peptide" evidence="1">
    <location>
        <begin position="1"/>
        <end position="20"/>
    </location>
</feature>
<feature type="domain" description="Lysozyme inhibitor LprI-like N-terminal" evidence="2">
    <location>
        <begin position="51"/>
        <end position="158"/>
    </location>
</feature>
<evidence type="ECO:0000256" key="1">
    <source>
        <dbReference type="SAM" id="SignalP"/>
    </source>
</evidence>